<evidence type="ECO:0000313" key="1">
    <source>
        <dbReference type="EMBL" id="MCL2912814.1"/>
    </source>
</evidence>
<dbReference type="EMBL" id="JAKIKT010000001">
    <property type="protein sequence ID" value="MCL2912814.1"/>
    <property type="molecule type" value="Genomic_DNA"/>
</dbReference>
<dbReference type="InterPro" id="IPR003718">
    <property type="entry name" value="OsmC/Ohr_fam"/>
</dbReference>
<organism evidence="1 2">
    <name type="scientific">Shewanella corallii</name>
    <dbReference type="NCBI Taxonomy" id="560080"/>
    <lineage>
        <taxon>Bacteria</taxon>
        <taxon>Pseudomonadati</taxon>
        <taxon>Pseudomonadota</taxon>
        <taxon>Gammaproteobacteria</taxon>
        <taxon>Alteromonadales</taxon>
        <taxon>Shewanellaceae</taxon>
        <taxon>Shewanella</taxon>
    </lineage>
</organism>
<keyword evidence="2" id="KW-1185">Reference proteome</keyword>
<proteinExistence type="predicted"/>
<comment type="caution">
    <text evidence="1">The sequence shown here is derived from an EMBL/GenBank/DDBJ whole genome shotgun (WGS) entry which is preliminary data.</text>
</comment>
<dbReference type="RefSeq" id="WP_249247634.1">
    <property type="nucleotide sequence ID" value="NZ_JAKIKT010000001.1"/>
</dbReference>
<accession>A0ABT0N2Z9</accession>
<dbReference type="InterPro" id="IPR036102">
    <property type="entry name" value="OsmC/Ohrsf"/>
</dbReference>
<protein>
    <submittedName>
        <fullName evidence="1">OsmC family protein</fullName>
    </submittedName>
</protein>
<dbReference type="SUPFAM" id="SSF82784">
    <property type="entry name" value="OsmC-like"/>
    <property type="match status" value="1"/>
</dbReference>
<dbReference type="Proteomes" id="UP001202831">
    <property type="component" value="Unassembled WGS sequence"/>
</dbReference>
<dbReference type="PANTHER" id="PTHR35368">
    <property type="entry name" value="HYDROPEROXIDE REDUCTASE"/>
    <property type="match status" value="1"/>
</dbReference>
<evidence type="ECO:0000313" key="2">
    <source>
        <dbReference type="Proteomes" id="UP001202831"/>
    </source>
</evidence>
<dbReference type="InterPro" id="IPR015946">
    <property type="entry name" value="KH_dom-like_a/b"/>
</dbReference>
<sequence length="141" mass="15334">MAEKVVEVTTQMGAGWKVTAQVRDHLLVIDQPTGTNEGANPLETFLFSLAGCISTIAKMVAREEKIALRGIEIKVRGSLNSAGLLGQPSDDPVGFKQIDIDADIDADMSVDEKLAFLDRVCHRCPVHDNLLNKTLVNHQPV</sequence>
<name>A0ABT0N2Z9_9GAMM</name>
<dbReference type="Gene3D" id="3.30.300.20">
    <property type="match status" value="1"/>
</dbReference>
<dbReference type="PANTHER" id="PTHR35368:SF1">
    <property type="entry name" value="HYDROPEROXIDE REDUCTASE"/>
    <property type="match status" value="1"/>
</dbReference>
<reference evidence="1 2" key="1">
    <citation type="submission" date="2022-01" db="EMBL/GenBank/DDBJ databases">
        <title>Whole genome-based taxonomy of the Shewanellaceae.</title>
        <authorList>
            <person name="Martin-Rodriguez A.J."/>
        </authorList>
    </citation>
    <scope>NUCLEOTIDE SEQUENCE [LARGE SCALE GENOMIC DNA]</scope>
    <source>
        <strain evidence="1 2">DSM 21332</strain>
    </source>
</reference>
<dbReference type="InterPro" id="IPR052924">
    <property type="entry name" value="OsmC/Ohr_hydroprdx_reductase"/>
</dbReference>
<dbReference type="Pfam" id="PF02566">
    <property type="entry name" value="OsmC"/>
    <property type="match status" value="1"/>
</dbReference>
<gene>
    <name evidence="1" type="ORF">L2725_03275</name>
</gene>